<dbReference type="AlphaFoldDB" id="A0A238L3D4"/>
<evidence type="ECO:0000313" key="3">
    <source>
        <dbReference type="EMBL" id="SMX49584.1"/>
    </source>
</evidence>
<accession>A0A238L3D4</accession>
<dbReference type="RefSeq" id="WP_094023100.1">
    <property type="nucleotide sequence ID" value="NZ_FXYF01000016.1"/>
</dbReference>
<gene>
    <name evidence="3" type="ORF">MAA8898_04357</name>
</gene>
<protein>
    <recommendedName>
        <fullName evidence="2">YcxB-like C-terminal domain-containing protein</fullName>
    </recommendedName>
</protein>
<feature type="transmembrane region" description="Helical" evidence="1">
    <location>
        <begin position="63"/>
        <end position="82"/>
    </location>
</feature>
<dbReference type="OrthoDB" id="7847463at2"/>
<evidence type="ECO:0000313" key="4">
    <source>
        <dbReference type="Proteomes" id="UP000207598"/>
    </source>
</evidence>
<feature type="transmembrane region" description="Helical" evidence="1">
    <location>
        <begin position="30"/>
        <end position="51"/>
    </location>
</feature>
<keyword evidence="1" id="KW-0812">Transmembrane</keyword>
<evidence type="ECO:0000259" key="2">
    <source>
        <dbReference type="Pfam" id="PF14317"/>
    </source>
</evidence>
<dbReference type="Pfam" id="PF14317">
    <property type="entry name" value="YcxB"/>
    <property type="match status" value="1"/>
</dbReference>
<sequence length="176" mass="19595">MTGYTLEGSLRGLNHGRICGRLRRRHQPWLMRWGVLLAALGLVLCQVAIPALDLLAGIRLPRAASYLPFALFLGCVILLTRWRQRHAMTAVRDAPVRRTAMTYHLAPEGVTVTGELSHAQMKWPAFLDVVDDPEGVLLLTGPMEYLVLPPESFRDAAHRAEVLRQAKGWLEAARAA</sequence>
<keyword evidence="4" id="KW-1185">Reference proteome</keyword>
<organism evidence="3 4">
    <name type="scientific">Maliponia aquimaris</name>
    <dbReference type="NCBI Taxonomy" id="1673631"/>
    <lineage>
        <taxon>Bacteria</taxon>
        <taxon>Pseudomonadati</taxon>
        <taxon>Pseudomonadota</taxon>
        <taxon>Alphaproteobacteria</taxon>
        <taxon>Rhodobacterales</taxon>
        <taxon>Paracoccaceae</taxon>
        <taxon>Maliponia</taxon>
    </lineage>
</organism>
<feature type="domain" description="YcxB-like C-terminal" evidence="2">
    <location>
        <begin position="107"/>
        <end position="157"/>
    </location>
</feature>
<keyword evidence="1" id="KW-0472">Membrane</keyword>
<reference evidence="3 4" key="1">
    <citation type="submission" date="2017-05" db="EMBL/GenBank/DDBJ databases">
        <authorList>
            <person name="Song R."/>
            <person name="Chenine A.L."/>
            <person name="Ruprecht R.M."/>
        </authorList>
    </citation>
    <scope>NUCLEOTIDE SEQUENCE [LARGE SCALE GENOMIC DNA]</scope>
    <source>
        <strain evidence="3 4">CECT 8898</strain>
    </source>
</reference>
<proteinExistence type="predicted"/>
<dbReference type="InterPro" id="IPR025588">
    <property type="entry name" value="YcxB-like_C"/>
</dbReference>
<keyword evidence="1" id="KW-1133">Transmembrane helix</keyword>
<dbReference type="EMBL" id="FXYF01000016">
    <property type="protein sequence ID" value="SMX49584.1"/>
    <property type="molecule type" value="Genomic_DNA"/>
</dbReference>
<name>A0A238L3D4_9RHOB</name>
<dbReference type="Proteomes" id="UP000207598">
    <property type="component" value="Unassembled WGS sequence"/>
</dbReference>
<evidence type="ECO:0000256" key="1">
    <source>
        <dbReference type="SAM" id="Phobius"/>
    </source>
</evidence>